<dbReference type="AlphaFoldDB" id="A0A136ILE5"/>
<feature type="region of interest" description="Disordered" evidence="1">
    <location>
        <begin position="63"/>
        <end position="83"/>
    </location>
</feature>
<evidence type="ECO:0000259" key="2">
    <source>
        <dbReference type="Pfam" id="PF06985"/>
    </source>
</evidence>
<protein>
    <submittedName>
        <fullName evidence="3">Heterokaryon incompatibility protein-domain-containing protein</fullName>
    </submittedName>
</protein>
<dbReference type="EMBL" id="KQ964274">
    <property type="protein sequence ID" value="KXJ85797.1"/>
    <property type="molecule type" value="Genomic_DNA"/>
</dbReference>
<dbReference type="InterPro" id="IPR052895">
    <property type="entry name" value="HetReg/Transcr_Mod"/>
</dbReference>
<gene>
    <name evidence="3" type="ORF">Micbo1qcDRAFT_47325</name>
</gene>
<organism evidence="3 4">
    <name type="scientific">Microdochium bolleyi</name>
    <dbReference type="NCBI Taxonomy" id="196109"/>
    <lineage>
        <taxon>Eukaryota</taxon>
        <taxon>Fungi</taxon>
        <taxon>Dikarya</taxon>
        <taxon>Ascomycota</taxon>
        <taxon>Pezizomycotina</taxon>
        <taxon>Sordariomycetes</taxon>
        <taxon>Xylariomycetidae</taxon>
        <taxon>Xylariales</taxon>
        <taxon>Microdochiaceae</taxon>
        <taxon>Microdochium</taxon>
    </lineage>
</organism>
<evidence type="ECO:0000313" key="3">
    <source>
        <dbReference type="EMBL" id="KXJ85797.1"/>
    </source>
</evidence>
<name>A0A136ILE5_9PEZI</name>
<accession>A0A136ILE5</accession>
<sequence>MDRLRSPLRSVGKAIDSFNTALESTESLNSFRKKTKEWRASGPLHYEPLPTTTSIRLIKLAPSRKMHQAEQTGKPLSGTAEDDEDDIHFTMQVAELDRGPRFTALSYTWRQQRSAAGAWLSRAASVLGQSFVDGTLKVEPPNVDEPLAASRKVFCNGQPMDIFENLFAALKEVRRKLPGAWLWIDAVCINQSDTAEIDMQMRIMGRIYQNARLVLVWLGSCPTVAEKGLEILDAMALSNDPLPDYPLYRSELNIGKGAVDDWVQHYAAFTAFHLASRSWHKRVWVVQEVCLARKVIFMHGRHEIKLETLSLSCNWCLNSQGHGESTTWLDIQAILGINLVRHMQFLPATLRARESFAMGYKWTLLQWFQACKGRAASEGKDFVFGGLSLVREDCLSIDQSLQTSVSAFSKTTRLGKDIEHSSNASNTVGSAAEAPTTLTPRGLWSRLAPDSSAVACEVFVNATACLLTHEPVEEVLKMSARLRDKHRYRTRKTTQPLDDKAFSGLPSWVIAIGSWTCGLTADLLPLGTTQPFAACTSRPVVLAGSDRFQGAQTPTSGSSVFGYTKLEAVVTPEVSAIPETTTHYPAARSQTVWPQPLISADGRVLFVGAAVVDHIASVEYETDIPPGFDELRKLMRFLVHAKDIHVAARYEAVKAHWATDGGSETRPCLLEDVACAMVAGHVNGKKVTPSQAGPWLCESIQSRATHALAITERKSRDDQQGLAVIAEVTAELEALKASYSHLRWPQETPVVHLEEDAARAKADRGESWNKRLEELSSKRAAGTNSQSSFRGAAILDRVKMSANDVFDSVNDWSYVWMSPPHERFRRMVSDECSAFEVASTKMLSWRRICLTRRGRVLLGPRWVDNGDSIVLLPGASVPFVLTQEKDDLAREEARVKNWLSLIGKGGADAMMWAFHKAQLNSRLLEIQERLRQVAGQDEQYWLLVGEAYVQGIMQGEADVGLEFGRIGII</sequence>
<feature type="domain" description="Heterokaryon incompatibility" evidence="2">
    <location>
        <begin position="102"/>
        <end position="288"/>
    </location>
</feature>
<dbReference type="PANTHER" id="PTHR24148:SF73">
    <property type="entry name" value="HET DOMAIN PROTEIN (AFU_ORTHOLOGUE AFUA_8G01020)"/>
    <property type="match status" value="1"/>
</dbReference>
<dbReference type="InterPro" id="IPR010730">
    <property type="entry name" value="HET"/>
</dbReference>
<evidence type="ECO:0000256" key="1">
    <source>
        <dbReference type="SAM" id="MobiDB-lite"/>
    </source>
</evidence>
<reference evidence="4" key="1">
    <citation type="submission" date="2016-02" db="EMBL/GenBank/DDBJ databases">
        <title>Draft genome sequence of Microdochium bolleyi, a fungal endophyte of beachgrass.</title>
        <authorList>
            <consortium name="DOE Joint Genome Institute"/>
            <person name="David A.S."/>
            <person name="May G."/>
            <person name="Haridas S."/>
            <person name="Lim J."/>
            <person name="Wang M."/>
            <person name="Labutti K."/>
            <person name="Lipzen A."/>
            <person name="Barry K."/>
            <person name="Grigoriev I.V."/>
        </authorList>
    </citation>
    <scope>NUCLEOTIDE SEQUENCE [LARGE SCALE GENOMIC DNA]</scope>
    <source>
        <strain evidence="4">J235TASD1</strain>
    </source>
</reference>
<proteinExistence type="predicted"/>
<dbReference type="Pfam" id="PF06985">
    <property type="entry name" value="HET"/>
    <property type="match status" value="1"/>
</dbReference>
<dbReference type="InParanoid" id="A0A136ILE5"/>
<dbReference type="PANTHER" id="PTHR24148">
    <property type="entry name" value="ANKYRIN REPEAT DOMAIN-CONTAINING PROTEIN 39 HOMOLOG-RELATED"/>
    <property type="match status" value="1"/>
</dbReference>
<dbReference type="Proteomes" id="UP000070501">
    <property type="component" value="Unassembled WGS sequence"/>
</dbReference>
<dbReference type="OrthoDB" id="2157530at2759"/>
<evidence type="ECO:0000313" key="4">
    <source>
        <dbReference type="Proteomes" id="UP000070501"/>
    </source>
</evidence>
<dbReference type="STRING" id="196109.A0A136ILE5"/>
<keyword evidence="4" id="KW-1185">Reference proteome</keyword>